<dbReference type="AlphaFoldDB" id="Q1QV99"/>
<gene>
    <name evidence="1" type="ordered locus">Csal_2259</name>
</gene>
<dbReference type="KEGG" id="csa:Csal_2259"/>
<evidence type="ECO:0000313" key="1">
    <source>
        <dbReference type="EMBL" id="ABE59609.1"/>
    </source>
</evidence>
<reference evidence="1 2" key="1">
    <citation type="journal article" date="2011" name="Stand. Genomic Sci.">
        <title>Complete genome sequence of the halophilic and highly halotolerant Chromohalobacter salexigens type strain (1H11(T)).</title>
        <authorList>
            <person name="Copeland A."/>
            <person name="O'Connor K."/>
            <person name="Lucas S."/>
            <person name="Lapidus A."/>
            <person name="Berry K.W."/>
            <person name="Detter J.C."/>
            <person name="Del Rio T.G."/>
            <person name="Hammon N."/>
            <person name="Dalin E."/>
            <person name="Tice H."/>
            <person name="Pitluck S."/>
            <person name="Bruce D."/>
            <person name="Goodwin L."/>
            <person name="Han C."/>
            <person name="Tapia R."/>
            <person name="Saunders E."/>
            <person name="Schmutz J."/>
            <person name="Brettin T."/>
            <person name="Larimer F."/>
            <person name="Land M."/>
            <person name="Hauser L."/>
            <person name="Vargas C."/>
            <person name="Nieto J.J."/>
            <person name="Kyrpides N.C."/>
            <person name="Ivanova N."/>
            <person name="Goker M."/>
            <person name="Klenk H.P."/>
            <person name="Csonka L.N."/>
            <person name="Woyke T."/>
        </authorList>
    </citation>
    <scope>NUCLEOTIDE SEQUENCE [LARGE SCALE GENOMIC DNA]</scope>
    <source>
        <strain evidence="2">ATCC BAA-138 / DSM 3043 / CIP 106854 / NCIMB 13768 / 1H11</strain>
    </source>
</reference>
<protein>
    <submittedName>
        <fullName evidence="1">Uncharacterized protein</fullName>
    </submittedName>
</protein>
<dbReference type="EMBL" id="CP000285">
    <property type="protein sequence ID" value="ABE59609.1"/>
    <property type="molecule type" value="Genomic_DNA"/>
</dbReference>
<dbReference type="Proteomes" id="UP000000239">
    <property type="component" value="Chromosome"/>
</dbReference>
<accession>Q1QV99</accession>
<organism evidence="1 2">
    <name type="scientific">Chromohalobacter israelensis (strain ATCC BAA-138 / DSM 3043 / CIP 106854 / NCIMB 13768 / 1H11)</name>
    <name type="common">Chromohalobacter salexigens</name>
    <dbReference type="NCBI Taxonomy" id="290398"/>
    <lineage>
        <taxon>Bacteria</taxon>
        <taxon>Pseudomonadati</taxon>
        <taxon>Pseudomonadota</taxon>
        <taxon>Gammaproteobacteria</taxon>
        <taxon>Oceanospirillales</taxon>
        <taxon>Halomonadaceae</taxon>
        <taxon>Chromohalobacter</taxon>
    </lineage>
</organism>
<dbReference type="HOGENOM" id="CLU_2552153_0_0_6"/>
<sequence length="82" mass="9537">MIRGPFSVADQGNHPLLKPLLRSKRRPEYMTLNAAFLDEKRFQYPFQKAQNAHRDDTSLRAALSVHASHFYLVQIILCHVNF</sequence>
<evidence type="ECO:0000313" key="2">
    <source>
        <dbReference type="Proteomes" id="UP000000239"/>
    </source>
</evidence>
<keyword evidence="2" id="KW-1185">Reference proteome</keyword>
<proteinExistence type="predicted"/>
<name>Q1QV99_CHRI1</name>